<feature type="domain" description="Ig-like" evidence="1">
    <location>
        <begin position="166"/>
        <end position="345"/>
    </location>
</feature>
<dbReference type="AlphaFoldDB" id="A0A1I8M5M5"/>
<reference evidence="2" key="1">
    <citation type="submission" date="2020-05" db="UniProtKB">
        <authorList>
            <consortium name="EnsemblMetazoa"/>
        </authorList>
    </citation>
    <scope>IDENTIFICATION</scope>
    <source>
        <strain evidence="2">Aabys</strain>
    </source>
</reference>
<dbReference type="InterPro" id="IPR007110">
    <property type="entry name" value="Ig-like_dom"/>
</dbReference>
<dbReference type="InterPro" id="IPR013783">
    <property type="entry name" value="Ig-like_fold"/>
</dbReference>
<evidence type="ECO:0000259" key="1">
    <source>
        <dbReference type="PROSITE" id="PS50835"/>
    </source>
</evidence>
<dbReference type="VEuPathDB" id="VectorBase:MDOMA2_004939"/>
<dbReference type="GO" id="GO:0050808">
    <property type="term" value="P:synapse organization"/>
    <property type="evidence" value="ECO:0007669"/>
    <property type="project" value="TreeGrafter"/>
</dbReference>
<dbReference type="InterPro" id="IPR003598">
    <property type="entry name" value="Ig_sub2"/>
</dbReference>
<dbReference type="STRING" id="7370.A0A1I8M5M5"/>
<dbReference type="InterPro" id="IPR037448">
    <property type="entry name" value="Zig-8"/>
</dbReference>
<dbReference type="PROSITE" id="PS50835">
    <property type="entry name" value="IG_LIKE"/>
    <property type="match status" value="2"/>
</dbReference>
<evidence type="ECO:0000313" key="2">
    <source>
        <dbReference type="EnsemblMetazoa" id="MDOA001481-PB"/>
    </source>
</evidence>
<organism evidence="2">
    <name type="scientific">Musca domestica</name>
    <name type="common">House fly</name>
    <dbReference type="NCBI Taxonomy" id="7370"/>
    <lineage>
        <taxon>Eukaryota</taxon>
        <taxon>Metazoa</taxon>
        <taxon>Ecdysozoa</taxon>
        <taxon>Arthropoda</taxon>
        <taxon>Hexapoda</taxon>
        <taxon>Insecta</taxon>
        <taxon>Pterygota</taxon>
        <taxon>Neoptera</taxon>
        <taxon>Endopterygota</taxon>
        <taxon>Diptera</taxon>
        <taxon>Brachycera</taxon>
        <taxon>Muscomorpha</taxon>
        <taxon>Muscoidea</taxon>
        <taxon>Muscidae</taxon>
        <taxon>Musca</taxon>
    </lineage>
</organism>
<dbReference type="InterPro" id="IPR036179">
    <property type="entry name" value="Ig-like_dom_sf"/>
</dbReference>
<dbReference type="GO" id="GO:0032589">
    <property type="term" value="C:neuron projection membrane"/>
    <property type="evidence" value="ECO:0007669"/>
    <property type="project" value="TreeGrafter"/>
</dbReference>
<dbReference type="EnsemblMetazoa" id="MDOA001481-RB">
    <property type="protein sequence ID" value="MDOA001481-PB"/>
    <property type="gene ID" value="MDOA001481"/>
</dbReference>
<dbReference type="InterPro" id="IPR003599">
    <property type="entry name" value="Ig_sub"/>
</dbReference>
<dbReference type="VEuPathDB" id="VectorBase:MDOA001481"/>
<dbReference type="SMART" id="SM00408">
    <property type="entry name" value="IGc2"/>
    <property type="match status" value="2"/>
</dbReference>
<dbReference type="PANTHER" id="PTHR23279">
    <property type="entry name" value="DEFECTIVE PROBOSCIS EXTENSION RESPONSE DPR -RELATED"/>
    <property type="match status" value="1"/>
</dbReference>
<proteinExistence type="predicted"/>
<dbReference type="SMART" id="SM00409">
    <property type="entry name" value="IG"/>
    <property type="match status" value="2"/>
</dbReference>
<dbReference type="PANTHER" id="PTHR23279:SF4">
    <property type="entry name" value="DEFECTIVE PROBOSCIS EXTENSION RESPONSE 2, ISOFORM F-RELATED"/>
    <property type="match status" value="1"/>
</dbReference>
<protein>
    <recommendedName>
        <fullName evidence="1">Ig-like domain-containing protein</fullName>
    </recommendedName>
</protein>
<feature type="domain" description="Ig-like" evidence="1">
    <location>
        <begin position="17"/>
        <end position="165"/>
    </location>
</feature>
<name>A0A1I8M5M5_MUSDO</name>
<accession>A0A1I8M5M5</accession>
<dbReference type="Gene3D" id="2.60.40.10">
    <property type="entry name" value="Immunoglobulins"/>
    <property type="match status" value="2"/>
</dbReference>
<sequence>MSMAFQLNIIEISSDAQTIITGPSDLYVKVGSVITLTCLVSQPSIKDIGPIHWYRGEHLLMPFAATDETAPQRNYFVTPAALTSKSASFDHAAIPGSAAAAALDDVDVYDNNVDDDEHMSTNGNNEITLDFRQRVAMEQKLCDTIKSKLRISNAQISDSGNYTCQPTTSSSASVTVHVINEISSDAQTIITGPSDLYVKVGSVITLTCLVSQPSIKDIGPIHWYRGEHLLMPFAATDETAPQRNYFVTPAALTSKSASFDHAAIPGSAAAAALDDVDVYDNNVDDDEHMSTNGNNEITLDFRQRVAMEQKLCDTIKSKLRISNAQISDSGNYTCQPTTSSSASVTVHVINDENPAAMQKGGTASGSSL</sequence>
<dbReference type="SUPFAM" id="SSF48726">
    <property type="entry name" value="Immunoglobulin"/>
    <property type="match status" value="2"/>
</dbReference>